<dbReference type="HOGENOM" id="CLU_141721_1_0_1"/>
<dbReference type="InterPro" id="IPR002048">
    <property type="entry name" value="EF_hand_dom"/>
</dbReference>
<dbReference type="Gene3D" id="1.20.890.10">
    <property type="entry name" value="cAMP-dependent protein kinase regulatory subunit, dimerization-anchoring domain"/>
    <property type="match status" value="1"/>
</dbReference>
<protein>
    <submittedName>
        <fullName evidence="2">Uncharacterized protein AlNc14C154G7605</fullName>
    </submittedName>
</protein>
<dbReference type="CDD" id="cd22976">
    <property type="entry name" value="DD_EFCAB10"/>
    <property type="match status" value="1"/>
</dbReference>
<feature type="domain" description="EF-hand" evidence="1">
    <location>
        <begin position="67"/>
        <end position="102"/>
    </location>
</feature>
<evidence type="ECO:0000259" key="1">
    <source>
        <dbReference type="PROSITE" id="PS50222"/>
    </source>
</evidence>
<dbReference type="AlphaFoldDB" id="F0WMA0"/>
<dbReference type="InterPro" id="IPR039879">
    <property type="entry name" value="EFC10"/>
</dbReference>
<evidence type="ECO:0000313" key="2">
    <source>
        <dbReference type="EMBL" id="CCA22430.1"/>
    </source>
</evidence>
<dbReference type="SUPFAM" id="SSF47391">
    <property type="entry name" value="Dimerization-anchoring domain of cAMP-dependent PK regulatory subunit"/>
    <property type="match status" value="1"/>
</dbReference>
<dbReference type="PANTHER" id="PTHR21847:SF1">
    <property type="entry name" value="EF-HAND CALCIUM-BINDING DOMAIN-CONTAINING PROTEIN 10"/>
    <property type="match status" value="1"/>
</dbReference>
<reference evidence="2" key="1">
    <citation type="journal article" date="2011" name="PLoS Biol.">
        <title>Gene gain and loss during evolution of obligate parasitism in the white rust pathogen of Arabidopsis thaliana.</title>
        <authorList>
            <person name="Kemen E."/>
            <person name="Gardiner A."/>
            <person name="Schultz-Larsen T."/>
            <person name="Kemen A.C."/>
            <person name="Balmuth A.L."/>
            <person name="Robert-Seilaniantz A."/>
            <person name="Bailey K."/>
            <person name="Holub E."/>
            <person name="Studholme D.J."/>
            <person name="Maclean D."/>
            <person name="Jones J.D."/>
        </authorList>
    </citation>
    <scope>NUCLEOTIDE SEQUENCE</scope>
</reference>
<organism evidence="2">
    <name type="scientific">Albugo laibachii Nc14</name>
    <dbReference type="NCBI Taxonomy" id="890382"/>
    <lineage>
        <taxon>Eukaryota</taxon>
        <taxon>Sar</taxon>
        <taxon>Stramenopiles</taxon>
        <taxon>Oomycota</taxon>
        <taxon>Peronosporomycetes</taxon>
        <taxon>Albuginales</taxon>
        <taxon>Albuginaceae</taxon>
        <taxon>Albugo</taxon>
    </lineage>
</organism>
<gene>
    <name evidence="2" type="primary">AlNc14C154G7605</name>
    <name evidence="2" type="ORF">ALNC14_085730</name>
</gene>
<proteinExistence type="predicted"/>
<dbReference type="InterPro" id="IPR049760">
    <property type="entry name" value="DD_EFCAB10"/>
</dbReference>
<dbReference type="PANTHER" id="PTHR21847">
    <property type="entry name" value="EF-HAND CALCIUM-BINDING DOMAIN-CONTAINING PROTEIN 10"/>
    <property type="match status" value="1"/>
</dbReference>
<dbReference type="PROSITE" id="PS50222">
    <property type="entry name" value="EF_HAND_2"/>
    <property type="match status" value="1"/>
</dbReference>
<accession>F0WMA0</accession>
<dbReference type="InterPro" id="IPR040687">
    <property type="entry name" value="DUF5586"/>
</dbReference>
<dbReference type="GO" id="GO:0005509">
    <property type="term" value="F:calcium ion binding"/>
    <property type="evidence" value="ECO:0007669"/>
    <property type="project" value="InterPro"/>
</dbReference>
<sequence>MNSFQRDFDTQDPRQQAQAYIEKHRINAVFEELMAQLLFHQPDNPRQFIKTYLTNAKQNGLTQLLLIQEKDLNAMFTAFDVNELGYVTREQHHEAIKTLGIQPAYNIPEAVTTINRSLFIRNLGQELKKSVE</sequence>
<reference evidence="2" key="2">
    <citation type="submission" date="2011-02" db="EMBL/GenBank/DDBJ databases">
        <authorList>
            <person name="MacLean D."/>
        </authorList>
    </citation>
    <scope>NUCLEOTIDE SEQUENCE</scope>
</reference>
<dbReference type="InterPro" id="IPR056587">
    <property type="entry name" value="EF_EFCAB10_C"/>
</dbReference>
<name>F0WMA0_9STRA</name>
<dbReference type="Pfam" id="PF17824">
    <property type="entry name" value="DUF5586"/>
    <property type="match status" value="1"/>
</dbReference>
<dbReference type="Pfam" id="PF24548">
    <property type="entry name" value="EF_EFCAB10_C"/>
    <property type="match status" value="1"/>
</dbReference>
<dbReference type="EMBL" id="FR824199">
    <property type="protein sequence ID" value="CCA22430.1"/>
    <property type="molecule type" value="Genomic_DNA"/>
</dbReference>